<accession>A0A846YGU6</accession>
<evidence type="ECO:0000313" key="1">
    <source>
        <dbReference type="EMBL" id="NKY56904.1"/>
    </source>
</evidence>
<dbReference type="InterPro" id="IPR046268">
    <property type="entry name" value="DUF6301"/>
</dbReference>
<dbReference type="Pfam" id="PF19818">
    <property type="entry name" value="DUF6301"/>
    <property type="match status" value="1"/>
</dbReference>
<comment type="caution">
    <text evidence="1">The sequence shown here is derived from an EMBL/GenBank/DDBJ whole genome shotgun (WGS) entry which is preliminary data.</text>
</comment>
<evidence type="ECO:0000313" key="2">
    <source>
        <dbReference type="Proteomes" id="UP000570678"/>
    </source>
</evidence>
<sequence length="163" mass="17821">MTEWRTLTDSELVELVRKLRALDWSWRLADAEQVAAELGWQIERIRPVAVVLDTGLGPGSGRIRGRDGVATEIEARVTSYTTDDAAGRDRTRTAFAEMTAALSAEFGAPTTRVPGVNPRVRWAGPATTTVLRDSGVSVALHLVTNEVLAREDLIEELEQQGLP</sequence>
<name>A0A846YGU6_9NOCA</name>
<proteinExistence type="predicted"/>
<protein>
    <submittedName>
        <fullName evidence="1">Uncharacterized protein</fullName>
    </submittedName>
</protein>
<keyword evidence="2" id="KW-1185">Reference proteome</keyword>
<reference evidence="1 2" key="1">
    <citation type="submission" date="2020-04" db="EMBL/GenBank/DDBJ databases">
        <title>MicrobeNet Type strains.</title>
        <authorList>
            <person name="Nicholson A.C."/>
        </authorList>
    </citation>
    <scope>NUCLEOTIDE SEQUENCE [LARGE SCALE GENOMIC DNA]</scope>
    <source>
        <strain evidence="1 2">JCM 3332</strain>
    </source>
</reference>
<gene>
    <name evidence="1" type="ORF">HGA15_12210</name>
</gene>
<dbReference type="AlphaFoldDB" id="A0A846YGU6"/>
<dbReference type="EMBL" id="JAAXOT010000005">
    <property type="protein sequence ID" value="NKY56904.1"/>
    <property type="molecule type" value="Genomic_DNA"/>
</dbReference>
<dbReference type="Proteomes" id="UP000570678">
    <property type="component" value="Unassembled WGS sequence"/>
</dbReference>
<organism evidence="1 2">
    <name type="scientific">Nocardia flavorosea</name>
    <dbReference type="NCBI Taxonomy" id="53429"/>
    <lineage>
        <taxon>Bacteria</taxon>
        <taxon>Bacillati</taxon>
        <taxon>Actinomycetota</taxon>
        <taxon>Actinomycetes</taxon>
        <taxon>Mycobacteriales</taxon>
        <taxon>Nocardiaceae</taxon>
        <taxon>Nocardia</taxon>
    </lineage>
</organism>
<dbReference type="RefSeq" id="WP_062977162.1">
    <property type="nucleotide sequence ID" value="NZ_JAAXOT010000005.1"/>
</dbReference>